<dbReference type="Pfam" id="PF01476">
    <property type="entry name" value="LysM"/>
    <property type="match status" value="3"/>
</dbReference>
<dbReference type="Pfam" id="PF10648">
    <property type="entry name" value="Gmad2"/>
    <property type="match status" value="1"/>
</dbReference>
<organism evidence="2 3">
    <name type="scientific">Metabacillus endolithicus</name>
    <dbReference type="NCBI Taxonomy" id="1535204"/>
    <lineage>
        <taxon>Bacteria</taxon>
        <taxon>Bacillati</taxon>
        <taxon>Bacillota</taxon>
        <taxon>Bacilli</taxon>
        <taxon>Bacillales</taxon>
        <taxon>Bacillaceae</taxon>
        <taxon>Metabacillus</taxon>
    </lineage>
</organism>
<dbReference type="PANTHER" id="PTHR33734:SF22">
    <property type="entry name" value="MEMBRANE-BOUND LYTIC MUREIN TRANSGLYCOSYLASE D"/>
    <property type="match status" value="1"/>
</dbReference>
<protein>
    <submittedName>
        <fullName evidence="2">LysM peptidoglycan-binding domain-containing protein</fullName>
    </submittedName>
</protein>
<dbReference type="PROSITE" id="PS51782">
    <property type="entry name" value="LYSM"/>
    <property type="match status" value="3"/>
</dbReference>
<dbReference type="Proteomes" id="UP001597318">
    <property type="component" value="Unassembled WGS sequence"/>
</dbReference>
<gene>
    <name evidence="2" type="ORF">ACFSKK_16480</name>
</gene>
<dbReference type="EMBL" id="JBHUIK010000003">
    <property type="protein sequence ID" value="MFD2215290.1"/>
    <property type="molecule type" value="Genomic_DNA"/>
</dbReference>
<dbReference type="RefSeq" id="WP_247338892.1">
    <property type="nucleotide sequence ID" value="NZ_CP095550.1"/>
</dbReference>
<dbReference type="SUPFAM" id="SSF54106">
    <property type="entry name" value="LysM domain"/>
    <property type="match status" value="3"/>
</dbReference>
<sequence>MPIVDGTSFVYTVKQGDTVYSIASRIGGTVPLLVEANAIYPPVTDPYLIFPGEVLVISTPGNRQVNHIVNAGETLNSIAQRYSTNVDLLQGINTQIVNPNVIYQNQILRVPALVYLVEEGDTLNKIAKRFGISLSTLLYANRQRPGISPDVIYPGYQLIIPIPTSKNIVVFQPLPRTVIRAGQQLSGFARAFEGVILYRIVDDNGQVVTQEAPIQTTAGAPAYGSFSIPITFNQQPTARSGELWIYTRSPRDGSIEDLVQVLVRF</sequence>
<dbReference type="Gene3D" id="3.10.350.10">
    <property type="entry name" value="LysM domain"/>
    <property type="match status" value="3"/>
</dbReference>
<reference evidence="3" key="1">
    <citation type="journal article" date="2019" name="Int. J. Syst. Evol. Microbiol.">
        <title>The Global Catalogue of Microorganisms (GCM) 10K type strain sequencing project: providing services to taxonomists for standard genome sequencing and annotation.</title>
        <authorList>
            <consortium name="The Broad Institute Genomics Platform"/>
            <consortium name="The Broad Institute Genome Sequencing Center for Infectious Disease"/>
            <person name="Wu L."/>
            <person name="Ma J."/>
        </authorList>
    </citation>
    <scope>NUCLEOTIDE SEQUENCE [LARGE SCALE GENOMIC DNA]</scope>
    <source>
        <strain evidence="3">CGMCC 1.15474</strain>
    </source>
</reference>
<feature type="domain" description="LysM" evidence="1">
    <location>
        <begin position="9"/>
        <end position="57"/>
    </location>
</feature>
<dbReference type="PANTHER" id="PTHR33734">
    <property type="entry name" value="LYSM DOMAIN-CONTAINING GPI-ANCHORED PROTEIN 2"/>
    <property type="match status" value="1"/>
</dbReference>
<evidence type="ECO:0000313" key="3">
    <source>
        <dbReference type="Proteomes" id="UP001597318"/>
    </source>
</evidence>
<dbReference type="InterPro" id="IPR018911">
    <property type="entry name" value="Gmad2_Ig-like_dom"/>
</dbReference>
<keyword evidence="3" id="KW-1185">Reference proteome</keyword>
<feature type="domain" description="LysM" evidence="1">
    <location>
        <begin position="113"/>
        <end position="160"/>
    </location>
</feature>
<dbReference type="InterPro" id="IPR018392">
    <property type="entry name" value="LysM"/>
</dbReference>
<dbReference type="SMART" id="SM00257">
    <property type="entry name" value="LysM"/>
    <property type="match status" value="3"/>
</dbReference>
<evidence type="ECO:0000259" key="1">
    <source>
        <dbReference type="PROSITE" id="PS51782"/>
    </source>
</evidence>
<proteinExistence type="predicted"/>
<comment type="caution">
    <text evidence="2">The sequence shown here is derived from an EMBL/GenBank/DDBJ whole genome shotgun (WGS) entry which is preliminary data.</text>
</comment>
<name>A0ABW5C202_9BACI</name>
<evidence type="ECO:0000313" key="2">
    <source>
        <dbReference type="EMBL" id="MFD2215290.1"/>
    </source>
</evidence>
<dbReference type="InterPro" id="IPR036779">
    <property type="entry name" value="LysM_dom_sf"/>
</dbReference>
<feature type="domain" description="LysM" evidence="1">
    <location>
        <begin position="65"/>
        <end position="110"/>
    </location>
</feature>
<dbReference type="CDD" id="cd00118">
    <property type="entry name" value="LysM"/>
    <property type="match status" value="3"/>
</dbReference>
<accession>A0ABW5C202</accession>